<dbReference type="PANTHER" id="PTHR12944">
    <property type="entry name" value="SOLUBLE LIVER ANTIGEN/LIVER PANCREAS ANTIGEN"/>
    <property type="match status" value="1"/>
</dbReference>
<evidence type="ECO:0000256" key="15">
    <source>
        <dbReference type="ARBA" id="ARBA00032048"/>
    </source>
</evidence>
<evidence type="ECO:0000256" key="8">
    <source>
        <dbReference type="ARBA" id="ARBA00022679"/>
    </source>
</evidence>
<dbReference type="Proteomes" id="UP001158576">
    <property type="component" value="Chromosome XSR"/>
</dbReference>
<dbReference type="EC" id="2.9.1.2" evidence="5 18"/>
<dbReference type="Gene3D" id="3.40.640.10">
    <property type="entry name" value="Type I PLP-dependent aspartate aminotransferase-like (Major domain)"/>
    <property type="match status" value="1"/>
</dbReference>
<reference evidence="19 20" key="1">
    <citation type="submission" date="2021-04" db="EMBL/GenBank/DDBJ databases">
        <authorList>
            <person name="Bliznina A."/>
        </authorList>
    </citation>
    <scope>NUCLEOTIDE SEQUENCE [LARGE SCALE GENOMIC DNA]</scope>
</reference>
<keyword evidence="10 18" id="KW-0663">Pyridoxal phosphate</keyword>
<gene>
    <name evidence="19" type="ORF">OKIOD_LOCUS6966</name>
</gene>
<dbReference type="SUPFAM" id="SSF53383">
    <property type="entry name" value="PLP-dependent transferases"/>
    <property type="match status" value="1"/>
</dbReference>
<comment type="function">
    <text evidence="2 18">Converts O-phosphoseryl-tRNA(Sec) to selenocysteinyl-tRNA(Sec) required for selenoprotein biosynthesis.</text>
</comment>
<evidence type="ECO:0000313" key="20">
    <source>
        <dbReference type="Proteomes" id="UP001158576"/>
    </source>
</evidence>
<evidence type="ECO:0000256" key="6">
    <source>
        <dbReference type="ARBA" id="ARBA00021963"/>
    </source>
</evidence>
<keyword evidence="8 18" id="KW-0808">Transferase</keyword>
<keyword evidence="20" id="KW-1185">Reference proteome</keyword>
<evidence type="ECO:0000256" key="18">
    <source>
        <dbReference type="PIRNR" id="PIRNR017689"/>
    </source>
</evidence>
<name>A0ABN7SLY9_OIKDI</name>
<dbReference type="Pfam" id="PF05889">
    <property type="entry name" value="SepSecS"/>
    <property type="match status" value="1"/>
</dbReference>
<evidence type="ECO:0000256" key="12">
    <source>
        <dbReference type="ARBA" id="ARBA00023266"/>
    </source>
</evidence>
<evidence type="ECO:0000256" key="14">
    <source>
        <dbReference type="ARBA" id="ARBA00030669"/>
    </source>
</evidence>
<evidence type="ECO:0000256" key="13">
    <source>
        <dbReference type="ARBA" id="ARBA00026053"/>
    </source>
</evidence>
<evidence type="ECO:0000313" key="19">
    <source>
        <dbReference type="EMBL" id="CAG5098147.1"/>
    </source>
</evidence>
<evidence type="ECO:0000256" key="10">
    <source>
        <dbReference type="ARBA" id="ARBA00022898"/>
    </source>
</evidence>
<dbReference type="InterPro" id="IPR019872">
    <property type="entry name" value="Sec-tRNA_Se_transferase"/>
</dbReference>
<evidence type="ECO:0000256" key="17">
    <source>
        <dbReference type="ARBA" id="ARBA00048808"/>
    </source>
</evidence>
<keyword evidence="7 18" id="KW-0820">tRNA-binding</keyword>
<keyword evidence="18" id="KW-0963">Cytoplasm</keyword>
<accession>A0ABN7SLY9</accession>
<protein>
    <recommendedName>
        <fullName evidence="6 18">O-phosphoseryl-tRNA(Sec) selenium transferase</fullName>
        <ecNumber evidence="5 18">2.9.1.2</ecNumber>
    </recommendedName>
    <alternativeName>
        <fullName evidence="14 18">Selenocysteine synthase</fullName>
    </alternativeName>
    <alternativeName>
        <fullName evidence="15 18">Selenocysteinyl-tRNA(Sec) synthase</fullName>
    </alternativeName>
    <alternativeName>
        <fullName evidence="16 18">Sep-tRNA:Sec-tRNA synthase</fullName>
    </alternativeName>
</protein>
<evidence type="ECO:0000256" key="9">
    <source>
        <dbReference type="ARBA" id="ARBA00022884"/>
    </source>
</evidence>
<dbReference type="PANTHER" id="PTHR12944:SF2">
    <property type="entry name" value="O-PHOSPHOSERYL-TRNA(SEC) SELENIUM TRANSFERASE"/>
    <property type="match status" value="1"/>
</dbReference>
<keyword evidence="11 18" id="KW-0648">Protein biosynthesis</keyword>
<dbReference type="PIRSF" id="PIRSF017689">
    <property type="entry name" value="SepSecS"/>
    <property type="match status" value="1"/>
</dbReference>
<evidence type="ECO:0000256" key="3">
    <source>
        <dbReference type="ARBA" id="ARBA00004822"/>
    </source>
</evidence>
<comment type="cofactor">
    <cofactor evidence="1 18">
        <name>pyridoxal 5'-phosphate</name>
        <dbReference type="ChEBI" id="CHEBI:597326"/>
    </cofactor>
</comment>
<evidence type="ECO:0000256" key="1">
    <source>
        <dbReference type="ARBA" id="ARBA00001933"/>
    </source>
</evidence>
<dbReference type="NCBIfam" id="TIGR03531">
    <property type="entry name" value="selenium_SpcS"/>
    <property type="match status" value="1"/>
</dbReference>
<evidence type="ECO:0000256" key="16">
    <source>
        <dbReference type="ARBA" id="ARBA00032693"/>
    </source>
</evidence>
<comment type="catalytic activity">
    <reaction evidence="17 18">
        <text>O-phospho-L-seryl-tRNA(Sec) + selenophosphate + H2O = L-selenocysteinyl-tRNA(Sec) + 2 phosphate</text>
        <dbReference type="Rhea" id="RHEA:25041"/>
        <dbReference type="Rhea" id="RHEA-COMP:9743"/>
        <dbReference type="Rhea" id="RHEA-COMP:9947"/>
        <dbReference type="ChEBI" id="CHEBI:15377"/>
        <dbReference type="ChEBI" id="CHEBI:16144"/>
        <dbReference type="ChEBI" id="CHEBI:43474"/>
        <dbReference type="ChEBI" id="CHEBI:78551"/>
        <dbReference type="ChEBI" id="CHEBI:78573"/>
        <dbReference type="EC" id="2.9.1.2"/>
    </reaction>
</comment>
<comment type="subcellular location">
    <subcellularLocation>
        <location evidence="18">Cytoplasm</location>
    </subcellularLocation>
</comment>
<comment type="pathway">
    <text evidence="3 18">Aminoacyl-tRNA biosynthesis; selenocysteinyl-tRNA(Sec) biosynthesis; selenocysteinyl-tRNA(Sec) from L-seryl-tRNA(Sec) (archaeal/eukaryal route): step 2/2.</text>
</comment>
<dbReference type="InterPro" id="IPR008829">
    <property type="entry name" value="SepSecS/SepCysS"/>
</dbReference>
<keyword evidence="9 18" id="KW-0694">RNA-binding</keyword>
<sequence length="473" mass="52339">MSLVKTGAESRIIPEAHSSVADSHIISYRKIVTHLIENKQLPDNGLPEAQIRHLISELALSDSNNFSGKVGAGEREGRVFSRMVSERHFNLTHGIGRSGNIRDPQPKAAGSSIICQVTDELALDATRAVGIKGLKSGLVLPMATGMALRECFIALLHSRPTAKHVIWPRIDQKSCLKSMLSLNLIVHPIEPLMVNYQLETNLKAIEEKIESLGAENILCIHSTISCFAPRRPDKIPSIGKLAKKFEIPHIVNGAYFLTIKKARHLVHECATSQNKARIDAVVCSTDKNFLTPVGGSIILSPHKDEDAITKRVAKNYPGRACMSPILDLFITLLEMGRSGYQRLIKEQEENFSYLVSELKSFGEERSMEILGYNGVSVALSLKRFIRDEDAGNRQLIDLGSRLFRRNISGPRVVPCDGINKSINGLTFKNYGSSHDAFPHPYLALASAIGMERREIDILRKKLADVIDTAIKNQ</sequence>
<comment type="subunit">
    <text evidence="13">Homotetramer formed by a catalytic dimer and a non-catalytic dimer serving as a binding platform that orients tRNASec for catalysis. Each tetramer binds the CCA ends of two tRNAs which point to the active sites of the catalytic dimer.</text>
</comment>
<dbReference type="InterPro" id="IPR015421">
    <property type="entry name" value="PyrdxlP-dep_Trfase_major"/>
</dbReference>
<proteinExistence type="inferred from homology"/>
<organism evidence="19 20">
    <name type="scientific">Oikopleura dioica</name>
    <name type="common">Tunicate</name>
    <dbReference type="NCBI Taxonomy" id="34765"/>
    <lineage>
        <taxon>Eukaryota</taxon>
        <taxon>Metazoa</taxon>
        <taxon>Chordata</taxon>
        <taxon>Tunicata</taxon>
        <taxon>Appendicularia</taxon>
        <taxon>Copelata</taxon>
        <taxon>Oikopleuridae</taxon>
        <taxon>Oikopleura</taxon>
    </lineage>
</organism>
<dbReference type="EMBL" id="OU015569">
    <property type="protein sequence ID" value="CAG5098147.1"/>
    <property type="molecule type" value="Genomic_DNA"/>
</dbReference>
<evidence type="ECO:0000256" key="2">
    <source>
        <dbReference type="ARBA" id="ARBA00002552"/>
    </source>
</evidence>
<evidence type="ECO:0000256" key="7">
    <source>
        <dbReference type="ARBA" id="ARBA00022555"/>
    </source>
</evidence>
<keyword evidence="12 18" id="KW-0711">Selenium</keyword>
<dbReference type="InterPro" id="IPR015424">
    <property type="entry name" value="PyrdxlP-dep_Trfase"/>
</dbReference>
<evidence type="ECO:0000256" key="4">
    <source>
        <dbReference type="ARBA" id="ARBA00007037"/>
    </source>
</evidence>
<evidence type="ECO:0000256" key="5">
    <source>
        <dbReference type="ARBA" id="ARBA00012464"/>
    </source>
</evidence>
<evidence type="ECO:0000256" key="11">
    <source>
        <dbReference type="ARBA" id="ARBA00022917"/>
    </source>
</evidence>
<comment type="similarity">
    <text evidence="4 18">Belongs to the SepSecS family.</text>
</comment>